<name>A0A914H4U3_GLORO</name>
<evidence type="ECO:0000313" key="3">
    <source>
        <dbReference type="Proteomes" id="UP000887572"/>
    </source>
</evidence>
<protein>
    <submittedName>
        <fullName evidence="4">Galectin domain-containing protein</fullName>
    </submittedName>
</protein>
<dbReference type="Proteomes" id="UP000887572">
    <property type="component" value="Unplaced"/>
</dbReference>
<keyword evidence="3" id="KW-1185">Reference proteome</keyword>
<proteinExistence type="predicted"/>
<evidence type="ECO:0000256" key="1">
    <source>
        <dbReference type="ARBA" id="ARBA00022734"/>
    </source>
</evidence>
<accession>A0A914H4U3</accession>
<dbReference type="Pfam" id="PF00337">
    <property type="entry name" value="Gal-bind_lectin"/>
    <property type="match status" value="1"/>
</dbReference>
<dbReference type="Gene3D" id="2.60.120.200">
    <property type="match status" value="1"/>
</dbReference>
<dbReference type="InterPro" id="IPR001079">
    <property type="entry name" value="Galectin_CRD"/>
</dbReference>
<keyword evidence="1" id="KW-0430">Lectin</keyword>
<evidence type="ECO:0000313" key="4">
    <source>
        <dbReference type="WBParaSite" id="Gr19_v10_g13997.t2"/>
    </source>
</evidence>
<dbReference type="PROSITE" id="PS51304">
    <property type="entry name" value="GALECTIN"/>
    <property type="match status" value="1"/>
</dbReference>
<feature type="domain" description="Galectin" evidence="2">
    <location>
        <begin position="519"/>
        <end position="654"/>
    </location>
</feature>
<dbReference type="AlphaFoldDB" id="A0A914H4U3"/>
<reference evidence="4" key="1">
    <citation type="submission" date="2022-11" db="UniProtKB">
        <authorList>
            <consortium name="WormBaseParasite"/>
        </authorList>
    </citation>
    <scope>IDENTIFICATION</scope>
</reference>
<dbReference type="GO" id="GO:0030246">
    <property type="term" value="F:carbohydrate binding"/>
    <property type="evidence" value="ECO:0007669"/>
    <property type="project" value="UniProtKB-KW"/>
</dbReference>
<evidence type="ECO:0000259" key="2">
    <source>
        <dbReference type="PROSITE" id="PS51304"/>
    </source>
</evidence>
<organism evidence="3 4">
    <name type="scientific">Globodera rostochiensis</name>
    <name type="common">Golden nematode worm</name>
    <name type="synonym">Heterodera rostochiensis</name>
    <dbReference type="NCBI Taxonomy" id="31243"/>
    <lineage>
        <taxon>Eukaryota</taxon>
        <taxon>Metazoa</taxon>
        <taxon>Ecdysozoa</taxon>
        <taxon>Nematoda</taxon>
        <taxon>Chromadorea</taxon>
        <taxon>Rhabditida</taxon>
        <taxon>Tylenchina</taxon>
        <taxon>Tylenchomorpha</taxon>
        <taxon>Tylenchoidea</taxon>
        <taxon>Heteroderidae</taxon>
        <taxon>Heteroderinae</taxon>
        <taxon>Globodera</taxon>
    </lineage>
</organism>
<dbReference type="WBParaSite" id="Gr19_v10_g13997.t2">
    <property type="protein sequence ID" value="Gr19_v10_g13997.t2"/>
    <property type="gene ID" value="Gr19_v10_g13997"/>
</dbReference>
<sequence>MEFNRPKRMLTLGGLEPPTFCVFYLTDGENGVKSIPCRATGQCMPKMDNKTYGLSFRLHSQGGHCDDGLLICYPGMLMRHYSTGIGSYAFKVKGTFQVGNEKNSSVSRKCANLLGKVGITDGQHWRGMNVYTKPINATELNPTRQTFLETSLTPNVYELGTISPFSIHLAIVGKFGGNGEFLQDHTELWMFILDLLPSMEQENVKLFIARNCNCTMEAWLIQPTDSSDPKEPELPTAGSNNCPIKKIDFSIDLTGLELPTKIVIKAITDDKLNNITVELLHGDEMDKDGNVLMKITIGTTDDLTVILPGTTPNVIENFRLPRKSHIMRLEIYLYEYCYGLALNGTETAGLFWPKHWWNRKKVKSIKLNGQMLLLEDPRVLNLTDNEFKNISLPPVELSLPINLTGSNGDAMDKNGNVLMEFTITPNDLKVFLPGMSPIVTESHKLYDERREMLLEISIFNYCYSIIINRWAGRLFWPKDWWNRKEVTSIKLNGQMVLREDPRVEYNNIGRPYMLKLELPYFSPIWNFLEGSTFLFRVQLLNPSRGFKITFSNNSTFDGITNQTAFVVQVVELKRVELGVYYGGRAHPEQANRKDLSFTPGDVYEFFISVSNRFYGIRLNGENLFENYSNSMPFCDIEYVRVEGDAVVLDKPEMPKPPVKIDKVYVHALNNTLLNYGDKIIIFGKTHNKSGTVNTSKTRTKDAQEFVNNDVAVLNFEINSYKPIICSHHLHNEEAAGLNTETVTSGKHQIFIRPYAETALEILMAKDGFYGRKSGVYWYKLCPYYNPKNINISTMPIPPWAIDHITVNGSTFDNRQILVVKAISNHGWRLNFESGKNVFDVPWKCLNFTQVIKKEGVDSVNYAVFVNITLEEGLKQDSEVRINLFNEALEFHDLFGTTVLRVTLRNNTLSFNSFSNQNKTWSEPTQNNSFTFEMDLKMLEYNDVTPTMNLIQQFHTDTLTPMMDPKNSSYSLNSTIDQLHNSTFMKTTDLENRLPPNLYFKIDVHQTDGKAEFAVTLNGQDKDVDQKVLKYQCPANVYVPDIQYITVEHDNITLAAGSEVKVSCSSEVKCTNNDRPYCDITN</sequence>